<dbReference type="PANTHER" id="PTHR36934">
    <property type="entry name" value="BLR0278 PROTEIN"/>
    <property type="match status" value="1"/>
</dbReference>
<dbReference type="AlphaFoldDB" id="A0A133ZZ30"/>
<evidence type="ECO:0000259" key="3">
    <source>
        <dbReference type="Pfam" id="PF22636"/>
    </source>
</evidence>
<dbReference type="PANTHER" id="PTHR36934:SF1">
    <property type="entry name" value="THIOESTERASE DOMAIN-CONTAINING PROTEIN"/>
    <property type="match status" value="1"/>
</dbReference>
<dbReference type="InterPro" id="IPR029069">
    <property type="entry name" value="HotDog_dom_sf"/>
</dbReference>
<dbReference type="Gene3D" id="3.10.129.10">
    <property type="entry name" value="Hotdog Thioesterase"/>
    <property type="match status" value="1"/>
</dbReference>
<dbReference type="PIRSF" id="PIRSF014972">
    <property type="entry name" value="FlK"/>
    <property type="match status" value="1"/>
</dbReference>
<dbReference type="Proteomes" id="UP000070394">
    <property type="component" value="Unassembled WGS sequence"/>
</dbReference>
<reference evidence="5" key="1">
    <citation type="submission" date="2016-01" db="EMBL/GenBank/DDBJ databases">
        <authorList>
            <person name="Mitreva M."/>
            <person name="Pepin K.H."/>
            <person name="Mihindukulasuriya K.A."/>
            <person name="Fulton R."/>
            <person name="Fronick C."/>
            <person name="O'Laughlin M."/>
            <person name="Miner T."/>
            <person name="Herter B."/>
            <person name="Rosa B.A."/>
            <person name="Cordes M."/>
            <person name="Tomlinson C."/>
            <person name="Wollam A."/>
            <person name="Palsikar V.B."/>
            <person name="Mardis E.R."/>
            <person name="Wilson R.K."/>
        </authorList>
    </citation>
    <scope>NUCLEOTIDE SEQUENCE [LARGE SCALE GENOMIC DNA]</scope>
    <source>
        <strain evidence="5">DNF00896</strain>
    </source>
</reference>
<dbReference type="PATRIC" id="fig|467210.3.peg.446"/>
<sequence>MLEVGIKGQRETVVTKEKTATGIGSGLLEVFATPIMIALMEESAFMSVNEILDEGFTTVGIAVDIKHIAATPAGMKVVAKSELLKIDGRELTFKVEAYDEKGLIGEGIHKRFIVNNDKFQAKTDSKLEK</sequence>
<accession>A0A133ZZ30</accession>
<feature type="active site" evidence="1">
    <location>
        <position position="33"/>
    </location>
</feature>
<dbReference type="InterPro" id="IPR025540">
    <property type="entry name" value="FlK"/>
</dbReference>
<evidence type="ECO:0000256" key="1">
    <source>
        <dbReference type="PIRSR" id="PIRSR014972-1"/>
    </source>
</evidence>
<name>A0A133ZZ30_9FIRM</name>
<evidence type="ECO:0000313" key="5">
    <source>
        <dbReference type="Proteomes" id="UP000070394"/>
    </source>
</evidence>
<comment type="caution">
    <text evidence="4">The sequence shown here is derived from an EMBL/GenBank/DDBJ whole genome shotgun (WGS) entry which is preliminary data.</text>
</comment>
<dbReference type="EMBL" id="LSDA01000011">
    <property type="protein sequence ID" value="KXB60670.1"/>
    <property type="molecule type" value="Genomic_DNA"/>
</dbReference>
<dbReference type="STRING" id="467210.HMPREF1866_00451"/>
<organism evidence="4 5">
    <name type="scientific">Lachnoanaerobaculum saburreum</name>
    <dbReference type="NCBI Taxonomy" id="467210"/>
    <lineage>
        <taxon>Bacteria</taxon>
        <taxon>Bacillati</taxon>
        <taxon>Bacillota</taxon>
        <taxon>Clostridia</taxon>
        <taxon>Lachnospirales</taxon>
        <taxon>Lachnospiraceae</taxon>
        <taxon>Lachnoanaerobaculum</taxon>
    </lineage>
</organism>
<feature type="binding site" evidence="2">
    <location>
        <position position="111"/>
    </location>
    <ligand>
        <name>substrate</name>
    </ligand>
</feature>
<feature type="binding site" evidence="2">
    <location>
        <position position="60"/>
    </location>
    <ligand>
        <name>substrate</name>
    </ligand>
</feature>
<dbReference type="Pfam" id="PF22636">
    <property type="entry name" value="FlK"/>
    <property type="match status" value="1"/>
</dbReference>
<protein>
    <submittedName>
        <fullName evidence="4">Thioesterase family protein</fullName>
    </submittedName>
</protein>
<dbReference type="RefSeq" id="WP_060930411.1">
    <property type="nucleotide sequence ID" value="NZ_KQ959775.1"/>
</dbReference>
<feature type="binding site" evidence="2">
    <location>
        <position position="60"/>
    </location>
    <ligand>
        <name>CoA</name>
        <dbReference type="ChEBI" id="CHEBI:57287"/>
    </ligand>
</feature>
<evidence type="ECO:0000256" key="2">
    <source>
        <dbReference type="PIRSR" id="PIRSR014972-2"/>
    </source>
</evidence>
<dbReference type="InterPro" id="IPR054485">
    <property type="entry name" value="FlK-like_dom"/>
</dbReference>
<evidence type="ECO:0000313" key="4">
    <source>
        <dbReference type="EMBL" id="KXB60670.1"/>
    </source>
</evidence>
<dbReference type="OrthoDB" id="6902891at2"/>
<proteinExistence type="predicted"/>
<gene>
    <name evidence="4" type="ORF">HMPREF1866_00451</name>
</gene>
<feature type="active site" evidence="1">
    <location>
        <position position="41"/>
    </location>
</feature>
<feature type="active site" evidence="1">
    <location>
        <position position="67"/>
    </location>
</feature>
<feature type="domain" description="Fluoroacetyl-CoA-specific thioesterase-like" evidence="3">
    <location>
        <begin position="14"/>
        <end position="116"/>
    </location>
</feature>
<keyword evidence="5" id="KW-1185">Reference proteome</keyword>
<dbReference type="SUPFAM" id="SSF54637">
    <property type="entry name" value="Thioesterase/thiol ester dehydrase-isomerase"/>
    <property type="match status" value="1"/>
</dbReference>